<reference evidence="1" key="1">
    <citation type="journal article" date="2021" name="Proc. Natl. Acad. Sci. U.S.A.">
        <title>A Catalog of Tens of Thousands of Viruses from Human Metagenomes Reveals Hidden Associations with Chronic Diseases.</title>
        <authorList>
            <person name="Tisza M.J."/>
            <person name="Buck C.B."/>
        </authorList>
    </citation>
    <scope>NUCLEOTIDE SEQUENCE</scope>
    <source>
        <strain evidence="1">CtGa111</strain>
    </source>
</reference>
<dbReference type="EMBL" id="BK016245">
    <property type="protein sequence ID" value="DAG04751.1"/>
    <property type="molecule type" value="Genomic_DNA"/>
</dbReference>
<protein>
    <submittedName>
        <fullName evidence="1">Uncharacterized protein</fullName>
    </submittedName>
</protein>
<evidence type="ECO:0000313" key="1">
    <source>
        <dbReference type="EMBL" id="DAG04751.1"/>
    </source>
</evidence>
<sequence>MRATVEVYEDNAGGIYVAVFGQNGLKKLFVVRIPHNRVEFTKTFYQEAQYGCPSMDEDDYNAEDFSGLPMDDAYADICNSNLIAEFYDNRVVNLYPADMGVAGMKLFGMA</sequence>
<name>A0A8S5VDP9_9CAUD</name>
<organism evidence="1">
    <name type="scientific">Siphoviridae sp. ctGa111</name>
    <dbReference type="NCBI Taxonomy" id="2825413"/>
    <lineage>
        <taxon>Viruses</taxon>
        <taxon>Duplodnaviria</taxon>
        <taxon>Heunggongvirae</taxon>
        <taxon>Uroviricota</taxon>
        <taxon>Caudoviricetes</taxon>
    </lineage>
</organism>
<accession>A0A8S5VDP9</accession>
<proteinExistence type="predicted"/>